<dbReference type="OrthoDB" id="5851445at2759"/>
<name>A0A016WM96_9BILA</name>
<dbReference type="Gene3D" id="2.60.60.20">
    <property type="entry name" value="PLAT/LH2 domain"/>
    <property type="match status" value="1"/>
</dbReference>
<accession>A0A016WM96</accession>
<feature type="transmembrane region" description="Helical" evidence="2">
    <location>
        <begin position="342"/>
        <end position="363"/>
    </location>
</feature>
<dbReference type="Proteomes" id="UP000024635">
    <property type="component" value="Unassembled WGS sequence"/>
</dbReference>
<dbReference type="GO" id="GO:0016020">
    <property type="term" value="C:membrane"/>
    <property type="evidence" value="ECO:0007669"/>
    <property type="project" value="TreeGrafter"/>
</dbReference>
<dbReference type="GO" id="GO:0005262">
    <property type="term" value="F:calcium channel activity"/>
    <property type="evidence" value="ECO:0007669"/>
    <property type="project" value="TreeGrafter"/>
</dbReference>
<evidence type="ECO:0000313" key="5">
    <source>
        <dbReference type="Proteomes" id="UP000024635"/>
    </source>
</evidence>
<sequence length="449" mass="50603">MANQMQATMATLEDTFAKHAISNGQIPYNNTITENGNTLVVLIGNSEYMLNKNLHCDSWTVKFPPSVTDLAIANLTDDTNYRVGMWCYGRNPFMYTLNFDLLITSGALELHLKHLDGSPIIVNDTLKTINITTVGATLPASGSNTMFTPFESYQILDIHTFQTTAWNISIFLEVRPTSRTSFDGQEAYVFITYQRLPGPMVQDHDTMFHIKHLHSTNYIYVSAPHLTNKTGLYYVGIGVLDTTGKDCVEFHPPPGMEGRKWCFMRGVRFDVFARALTKGCYHYDNSADRFTSIGEMAGSYHGDTMVQCLVSHLSVFSVGLFNPEIETDFSFQYISEHREQNITASMIVIVMTVHMLFIMIFVVNCEMIEADKGELFNMADNSNADLYHYAVAVETGYRMYAGTDSKIYVTLYGSEADEAARELSSSRINKNSSVFNWGTTARFLLKTPW</sequence>
<reference evidence="5" key="1">
    <citation type="journal article" date="2015" name="Nat. Genet.">
        <title>The genome and transcriptome of the zoonotic hookworm Ancylostoma ceylanicum identify infection-specific gene families.</title>
        <authorList>
            <person name="Schwarz E.M."/>
            <person name="Hu Y."/>
            <person name="Antoshechkin I."/>
            <person name="Miller M.M."/>
            <person name="Sternberg P.W."/>
            <person name="Aroian R.V."/>
        </authorList>
    </citation>
    <scope>NUCLEOTIDE SEQUENCE</scope>
    <source>
        <strain evidence="5">HY135</strain>
    </source>
</reference>
<dbReference type="PANTHER" id="PTHR10877:SF194">
    <property type="entry name" value="LOCATION OF VULVA DEFECTIVE 1"/>
    <property type="match status" value="1"/>
</dbReference>
<evidence type="ECO:0000259" key="3">
    <source>
        <dbReference type="PROSITE" id="PS50095"/>
    </source>
</evidence>
<proteinExistence type="predicted"/>
<keyword evidence="5" id="KW-1185">Reference proteome</keyword>
<evidence type="ECO:0000256" key="1">
    <source>
        <dbReference type="PROSITE-ProRule" id="PRU00152"/>
    </source>
</evidence>
<dbReference type="GO" id="GO:0050982">
    <property type="term" value="P:detection of mechanical stimulus"/>
    <property type="evidence" value="ECO:0007669"/>
    <property type="project" value="TreeGrafter"/>
</dbReference>
<comment type="caution">
    <text evidence="4">The sequence shown here is derived from an EMBL/GenBank/DDBJ whole genome shotgun (WGS) entry which is preliminary data.</text>
</comment>
<dbReference type="PROSITE" id="PS50095">
    <property type="entry name" value="PLAT"/>
    <property type="match status" value="1"/>
</dbReference>
<keyword evidence="2" id="KW-0812">Transmembrane</keyword>
<feature type="domain" description="PLAT" evidence="3">
    <location>
        <begin position="387"/>
        <end position="449"/>
    </location>
</feature>
<dbReference type="InterPro" id="IPR036392">
    <property type="entry name" value="PLAT/LH2_dom_sf"/>
</dbReference>
<dbReference type="EMBL" id="JARK01000228">
    <property type="protein sequence ID" value="EYC40123.1"/>
    <property type="molecule type" value="Genomic_DNA"/>
</dbReference>
<protein>
    <recommendedName>
        <fullName evidence="3">PLAT domain-containing protein</fullName>
    </recommendedName>
</protein>
<evidence type="ECO:0000256" key="2">
    <source>
        <dbReference type="SAM" id="Phobius"/>
    </source>
</evidence>
<dbReference type="STRING" id="53326.A0A016WM96"/>
<dbReference type="AlphaFoldDB" id="A0A016WM96"/>
<dbReference type="InterPro" id="IPR001024">
    <property type="entry name" value="PLAT/LH2_dom"/>
</dbReference>
<keyword evidence="2" id="KW-1133">Transmembrane helix</keyword>
<dbReference type="SUPFAM" id="SSF49723">
    <property type="entry name" value="Lipase/lipooxygenase domain (PLAT/LH2 domain)"/>
    <property type="match status" value="1"/>
</dbReference>
<dbReference type="Pfam" id="PF01477">
    <property type="entry name" value="PLAT"/>
    <property type="match status" value="1"/>
</dbReference>
<dbReference type="InterPro" id="IPR051223">
    <property type="entry name" value="Polycystin"/>
</dbReference>
<comment type="caution">
    <text evidence="1">Lacks conserved residue(s) required for the propagation of feature annotation.</text>
</comment>
<keyword evidence="2" id="KW-0472">Membrane</keyword>
<organism evidence="4 5">
    <name type="scientific">Ancylostoma ceylanicum</name>
    <dbReference type="NCBI Taxonomy" id="53326"/>
    <lineage>
        <taxon>Eukaryota</taxon>
        <taxon>Metazoa</taxon>
        <taxon>Ecdysozoa</taxon>
        <taxon>Nematoda</taxon>
        <taxon>Chromadorea</taxon>
        <taxon>Rhabditida</taxon>
        <taxon>Rhabditina</taxon>
        <taxon>Rhabditomorpha</taxon>
        <taxon>Strongyloidea</taxon>
        <taxon>Ancylostomatidae</taxon>
        <taxon>Ancylostomatinae</taxon>
        <taxon>Ancylostoma</taxon>
    </lineage>
</organism>
<gene>
    <name evidence="4" type="primary">Acey_s0628.g835</name>
    <name evidence="4" type="ORF">Y032_0628g835</name>
</gene>
<evidence type="ECO:0000313" key="4">
    <source>
        <dbReference type="EMBL" id="EYC40123.1"/>
    </source>
</evidence>
<dbReference type="PANTHER" id="PTHR10877">
    <property type="entry name" value="POLYCYSTIN FAMILY MEMBER"/>
    <property type="match status" value="1"/>
</dbReference>